<name>A0AAQ3W8Y9_9ENTE</name>
<dbReference type="Pfam" id="PF03417">
    <property type="entry name" value="AAT"/>
    <property type="match status" value="1"/>
</dbReference>
<reference evidence="2 3" key="2">
    <citation type="submission" date="2024-03" db="EMBL/GenBank/DDBJ databases">
        <title>The Genome Sequence of Enterococcus sp. DIV0205d.</title>
        <authorList>
            <consortium name="The Broad Institute Genomics Platform"/>
            <consortium name="The Broad Institute Microbial Omics Core"/>
            <consortium name="The Broad Institute Genomic Center for Infectious Diseases"/>
            <person name="Earl A."/>
            <person name="Manson A."/>
            <person name="Gilmore M."/>
            <person name="Schwartman J."/>
            <person name="Shea T."/>
            <person name="Abouelleil A."/>
            <person name="Cao P."/>
            <person name="Chapman S."/>
            <person name="Cusick C."/>
            <person name="Young S."/>
            <person name="Neafsey D."/>
            <person name="Nusbaum C."/>
            <person name="Birren B."/>
        </authorList>
    </citation>
    <scope>NUCLEOTIDE SEQUENCE [LARGE SCALE GENOMIC DNA]</scope>
    <source>
        <strain evidence="2 3">7F3_DIV0205</strain>
    </source>
</reference>
<dbReference type="NCBIfam" id="NF040521">
    <property type="entry name" value="C45_proenzyme"/>
    <property type="match status" value="1"/>
</dbReference>
<evidence type="ECO:0000313" key="3">
    <source>
        <dbReference type="Proteomes" id="UP000194948"/>
    </source>
</evidence>
<reference evidence="3" key="1">
    <citation type="submission" date="2017-05" db="EMBL/GenBank/DDBJ databases">
        <title>The Genome Sequence of EEnterococcus faecalis 9F2_4866.</title>
        <authorList>
            <consortium name="The Broad Institute Genomics Platform"/>
            <consortium name="The Broad Institute Genomic Center for Infectious Diseases"/>
            <person name="Earl A."/>
            <person name="Manson A."/>
            <person name="Schwartman J."/>
            <person name="Gilmore M."/>
            <person name="Abouelleil A."/>
            <person name="Cao P."/>
            <person name="Chapman S."/>
            <person name="Cusick C."/>
            <person name="Shea T."/>
            <person name="Young S."/>
            <person name="Neafsey D."/>
            <person name="Nusbaum C."/>
            <person name="Birren B."/>
        </authorList>
    </citation>
    <scope>NUCLEOTIDE SEQUENCE [LARGE SCALE GENOMIC DNA]</scope>
    <source>
        <strain evidence="3">7F3_DIV0205</strain>
    </source>
</reference>
<protein>
    <recommendedName>
        <fullName evidence="1">Peptidase C45 hydrolase domain-containing protein</fullName>
    </recommendedName>
</protein>
<feature type="domain" description="Peptidase C45 hydrolase" evidence="1">
    <location>
        <begin position="135"/>
        <end position="337"/>
    </location>
</feature>
<dbReference type="InterPro" id="IPR047794">
    <property type="entry name" value="C45_proenzyme-like"/>
</dbReference>
<dbReference type="Gene3D" id="3.60.60.10">
    <property type="entry name" value="Penicillin V Acylase, Chain A"/>
    <property type="match status" value="1"/>
</dbReference>
<dbReference type="PANTHER" id="PTHR34180">
    <property type="entry name" value="PEPTIDASE C45"/>
    <property type="match status" value="1"/>
</dbReference>
<accession>A0AAQ3W8Y9</accession>
<proteinExistence type="predicted"/>
<dbReference type="Proteomes" id="UP000194948">
    <property type="component" value="Chromosome"/>
</dbReference>
<sequence>MIHRYIEVTGSAFERGVQIGEVLKMQIETNLSSQKLFYNDPTEIITKWLDKAQTYLEYTEKFAPDVVAEMRGVAKGSDLAFEEILYLYTVYERSFFDELISDKCTSFAAAGNATFDGSVICGQTNDERLDEYRSEVDCVVHHRDSESDFESLIYSHPGIPAYMGMNNYGLAVMWTYIDNGQRQNGVPTAGIIRELINKKSLKEARDYLYSIPHAVPNQFSLSHANEGIASFECFPNKIYEHEPADVMIHANHNSIALEEPEEGGSKTSHSRFEAMEAIVSENYGIIDAQRGKQFLANHRNFPKSVCNHPSPEHPLSKSLASMVFDLGKGEMHLAFGNACEQPFHTYRFNQWFGQ</sequence>
<dbReference type="InterPro" id="IPR047801">
    <property type="entry name" value="Peptidase_C45"/>
</dbReference>
<dbReference type="RefSeq" id="WP_086314360.1">
    <property type="nucleotide sequence ID" value="NZ_CP147244.1"/>
</dbReference>
<dbReference type="PANTHER" id="PTHR34180:SF1">
    <property type="entry name" value="BETA-ALANYL-DOPAMINE_CARCININE HYDROLASE"/>
    <property type="match status" value="1"/>
</dbReference>
<organism evidence="2 3">
    <name type="scientific">Candidatus Enterococcus palustris</name>
    <dbReference type="NCBI Taxonomy" id="1834189"/>
    <lineage>
        <taxon>Bacteria</taxon>
        <taxon>Bacillati</taxon>
        <taxon>Bacillota</taxon>
        <taxon>Bacilli</taxon>
        <taxon>Lactobacillales</taxon>
        <taxon>Enterococcaceae</taxon>
        <taxon>Enterococcus</taxon>
    </lineage>
</organism>
<evidence type="ECO:0000259" key="1">
    <source>
        <dbReference type="Pfam" id="PF03417"/>
    </source>
</evidence>
<dbReference type="AlphaFoldDB" id="A0AAQ3W8Y9"/>
<gene>
    <name evidence="2" type="ORF">A5821_001923</name>
</gene>
<dbReference type="EMBL" id="CP147244">
    <property type="protein sequence ID" value="WYK00797.1"/>
    <property type="molecule type" value="Genomic_DNA"/>
</dbReference>
<evidence type="ECO:0000313" key="2">
    <source>
        <dbReference type="EMBL" id="WYK00797.1"/>
    </source>
</evidence>
<keyword evidence="3" id="KW-1185">Reference proteome</keyword>
<dbReference type="InterPro" id="IPR005079">
    <property type="entry name" value="Peptidase_C45_hydrolase"/>
</dbReference>
<dbReference type="Gene3D" id="1.10.10.2120">
    <property type="match status" value="1"/>
</dbReference>